<dbReference type="Proteomes" id="UP001180481">
    <property type="component" value="Chromosome"/>
</dbReference>
<keyword evidence="2" id="KW-1185">Reference proteome</keyword>
<proteinExistence type="predicted"/>
<protein>
    <recommendedName>
        <fullName evidence="3">Secreted protein</fullName>
    </recommendedName>
</protein>
<evidence type="ECO:0000313" key="2">
    <source>
        <dbReference type="Proteomes" id="UP001180481"/>
    </source>
</evidence>
<dbReference type="RefSeq" id="WP_309532584.1">
    <property type="nucleotide sequence ID" value="NZ_CP133721.1"/>
</dbReference>
<reference evidence="1" key="1">
    <citation type="submission" date="2023-09" db="EMBL/GenBank/DDBJ databases">
        <title>Flavobacterium sp. 20NA77.7 isolated from freshwater.</title>
        <authorList>
            <person name="Le V."/>
            <person name="Ko S.-R."/>
            <person name="Ahn C.-Y."/>
            <person name="Oh H.-M."/>
        </authorList>
    </citation>
    <scope>NUCLEOTIDE SEQUENCE</scope>
    <source>
        <strain evidence="1">20NA77.7</strain>
    </source>
</reference>
<accession>A0ABY9RBR6</accession>
<organism evidence="1 2">
    <name type="scientific">Flavobacterium nakdongensis</name>
    <dbReference type="NCBI Taxonomy" id="3073563"/>
    <lineage>
        <taxon>Bacteria</taxon>
        <taxon>Pseudomonadati</taxon>
        <taxon>Bacteroidota</taxon>
        <taxon>Flavobacteriia</taxon>
        <taxon>Flavobacteriales</taxon>
        <taxon>Flavobacteriaceae</taxon>
        <taxon>Flavobacterium</taxon>
    </lineage>
</organism>
<evidence type="ECO:0000313" key="1">
    <source>
        <dbReference type="EMBL" id="WMW78268.1"/>
    </source>
</evidence>
<name>A0ABY9RBR6_9FLAO</name>
<sequence>MQNKKNIFVLLFLIPLLWAISALSYSVDFNAQKKDTSSTFVSKQNYFNSTIQKAPLSSKKNDTVLDETEPEFEIEFDLFYDDLEFNLDHCYLLTAKKSNYAFSHFSLKHKVPLYDLFCNWKFHII</sequence>
<dbReference type="EMBL" id="CP133721">
    <property type="protein sequence ID" value="WMW78268.1"/>
    <property type="molecule type" value="Genomic_DNA"/>
</dbReference>
<evidence type="ECO:0008006" key="3">
    <source>
        <dbReference type="Google" id="ProtNLM"/>
    </source>
</evidence>
<gene>
    <name evidence="1" type="ORF">RF683_02150</name>
</gene>